<comment type="caution">
    <text evidence="1">The sequence shown here is derived from an EMBL/GenBank/DDBJ whole genome shotgun (WGS) entry which is preliminary data.</text>
</comment>
<dbReference type="AlphaFoldDB" id="A0A392TGM4"/>
<evidence type="ECO:0000313" key="2">
    <source>
        <dbReference type="Proteomes" id="UP000265520"/>
    </source>
</evidence>
<accession>A0A392TGM4</accession>
<proteinExistence type="predicted"/>
<feature type="non-terminal residue" evidence="1">
    <location>
        <position position="53"/>
    </location>
</feature>
<dbReference type="EMBL" id="LXQA010565878">
    <property type="protein sequence ID" value="MCI59567.1"/>
    <property type="molecule type" value="Genomic_DNA"/>
</dbReference>
<keyword evidence="2" id="KW-1185">Reference proteome</keyword>
<dbReference type="Proteomes" id="UP000265520">
    <property type="component" value="Unassembled WGS sequence"/>
</dbReference>
<sequence length="53" mass="5556">IGGCVVDPDVADAADDVADAVGEWLHRTINLIIVLERHLKSVAQCGDDEGVAN</sequence>
<feature type="non-terminal residue" evidence="1">
    <location>
        <position position="1"/>
    </location>
</feature>
<reference evidence="1 2" key="1">
    <citation type="journal article" date="2018" name="Front. Plant Sci.">
        <title>Red Clover (Trifolium pratense) and Zigzag Clover (T. medium) - A Picture of Genomic Similarities and Differences.</title>
        <authorList>
            <person name="Dluhosova J."/>
            <person name="Istvanek J."/>
            <person name="Nedelnik J."/>
            <person name="Repkova J."/>
        </authorList>
    </citation>
    <scope>NUCLEOTIDE SEQUENCE [LARGE SCALE GENOMIC DNA]</scope>
    <source>
        <strain evidence="2">cv. 10/8</strain>
        <tissue evidence="1">Leaf</tissue>
    </source>
</reference>
<evidence type="ECO:0000313" key="1">
    <source>
        <dbReference type="EMBL" id="MCI59567.1"/>
    </source>
</evidence>
<organism evidence="1 2">
    <name type="scientific">Trifolium medium</name>
    <dbReference type="NCBI Taxonomy" id="97028"/>
    <lineage>
        <taxon>Eukaryota</taxon>
        <taxon>Viridiplantae</taxon>
        <taxon>Streptophyta</taxon>
        <taxon>Embryophyta</taxon>
        <taxon>Tracheophyta</taxon>
        <taxon>Spermatophyta</taxon>
        <taxon>Magnoliopsida</taxon>
        <taxon>eudicotyledons</taxon>
        <taxon>Gunneridae</taxon>
        <taxon>Pentapetalae</taxon>
        <taxon>rosids</taxon>
        <taxon>fabids</taxon>
        <taxon>Fabales</taxon>
        <taxon>Fabaceae</taxon>
        <taxon>Papilionoideae</taxon>
        <taxon>50 kb inversion clade</taxon>
        <taxon>NPAAA clade</taxon>
        <taxon>Hologalegina</taxon>
        <taxon>IRL clade</taxon>
        <taxon>Trifolieae</taxon>
        <taxon>Trifolium</taxon>
    </lineage>
</organism>
<name>A0A392TGM4_9FABA</name>
<protein>
    <submittedName>
        <fullName evidence="1">Uncharacterized protein</fullName>
    </submittedName>
</protein>